<gene>
    <name evidence="2" type="ORF">VL20_4601</name>
</gene>
<accession>A0A0K1S5T2</accession>
<reference evidence="2 3" key="1">
    <citation type="journal article" date="2016" name="Stand. Genomic Sci.">
        <title>Complete genome sequence and genomic characterization of Microcystis panniformis FACHB 1757 by third-generation sequencing.</title>
        <authorList>
            <person name="Zhang J.Y."/>
            <person name="Guan R."/>
            <person name="Zhang H.J."/>
            <person name="Li H."/>
            <person name="Xiao P."/>
            <person name="Yu G.L."/>
            <person name="Du L."/>
            <person name="Cao D.M."/>
            <person name="Zhu B.C."/>
            <person name="Li R.H."/>
            <person name="Lu Z.H."/>
        </authorList>
    </citation>
    <scope>NUCLEOTIDE SEQUENCE [LARGE SCALE GENOMIC DNA]</scope>
    <source>
        <strain evidence="2 3">FACHB-1757</strain>
    </source>
</reference>
<dbReference type="AlphaFoldDB" id="A0A0K1S5T2"/>
<keyword evidence="1" id="KW-1133">Transmembrane helix</keyword>
<evidence type="ECO:0000313" key="3">
    <source>
        <dbReference type="Proteomes" id="UP000068167"/>
    </source>
</evidence>
<evidence type="ECO:0000256" key="1">
    <source>
        <dbReference type="SAM" id="Phobius"/>
    </source>
</evidence>
<protein>
    <submittedName>
        <fullName evidence="2">Uncharacterized protein</fullName>
    </submittedName>
</protein>
<organism evidence="2 3">
    <name type="scientific">Microcystis panniformis FACHB-1757</name>
    <dbReference type="NCBI Taxonomy" id="1638788"/>
    <lineage>
        <taxon>Bacteria</taxon>
        <taxon>Bacillati</taxon>
        <taxon>Cyanobacteriota</taxon>
        <taxon>Cyanophyceae</taxon>
        <taxon>Oscillatoriophycideae</taxon>
        <taxon>Chroococcales</taxon>
        <taxon>Microcystaceae</taxon>
        <taxon>Microcystis</taxon>
    </lineage>
</organism>
<keyword evidence="1" id="KW-0812">Transmembrane</keyword>
<sequence length="47" mass="5347">MIIHENLTSVSRLALPWPFLSGFGTVKPCLSSFCQALAFFVYCFYLK</sequence>
<proteinExistence type="predicted"/>
<keyword evidence="3" id="KW-1185">Reference proteome</keyword>
<dbReference type="PATRIC" id="fig|1638788.3.peg.4638"/>
<dbReference type="KEGG" id="mpk:VL20_4601"/>
<feature type="transmembrane region" description="Helical" evidence="1">
    <location>
        <begin position="20"/>
        <end position="45"/>
    </location>
</feature>
<name>A0A0K1S5T2_9CHRO</name>
<dbReference type="EMBL" id="CP011339">
    <property type="protein sequence ID" value="AKV69502.1"/>
    <property type="molecule type" value="Genomic_DNA"/>
</dbReference>
<keyword evidence="1" id="KW-0472">Membrane</keyword>
<dbReference type="Proteomes" id="UP000068167">
    <property type="component" value="Chromosome"/>
</dbReference>
<evidence type="ECO:0000313" key="2">
    <source>
        <dbReference type="EMBL" id="AKV69502.1"/>
    </source>
</evidence>